<dbReference type="InterPro" id="IPR017896">
    <property type="entry name" value="4Fe4S_Fe-S-bd"/>
</dbReference>
<feature type="compositionally biased region" description="Basic and acidic residues" evidence="9">
    <location>
        <begin position="677"/>
        <end position="688"/>
    </location>
</feature>
<keyword evidence="6 8" id="KW-0408">Iron</keyword>
<evidence type="ECO:0000256" key="9">
    <source>
        <dbReference type="SAM" id="MobiDB-lite"/>
    </source>
</evidence>
<feature type="binding site" evidence="8">
    <location>
        <position position="419"/>
    </location>
    <ligand>
        <name>[4Fe-4S] cluster</name>
        <dbReference type="ChEBI" id="CHEBI:49883"/>
        <label>2</label>
    </ligand>
</feature>
<feature type="compositionally biased region" description="Low complexity" evidence="9">
    <location>
        <begin position="576"/>
        <end position="588"/>
    </location>
</feature>
<dbReference type="InterPro" id="IPR011538">
    <property type="entry name" value="Nuo51_FMN-bd"/>
</dbReference>
<organism evidence="11 12">
    <name type="scientific">Motilimonas cestriensis</name>
    <dbReference type="NCBI Taxonomy" id="2742685"/>
    <lineage>
        <taxon>Bacteria</taxon>
        <taxon>Pseudomonadati</taxon>
        <taxon>Pseudomonadota</taxon>
        <taxon>Gammaproteobacteria</taxon>
        <taxon>Alteromonadales</taxon>
        <taxon>Alteromonadales genera incertae sedis</taxon>
        <taxon>Motilimonas</taxon>
    </lineage>
</organism>
<feature type="compositionally biased region" description="Low complexity" evidence="9">
    <location>
        <begin position="548"/>
        <end position="558"/>
    </location>
</feature>
<name>A0ABS8WHF5_9GAMM</name>
<keyword evidence="8" id="KW-0472">Membrane</keyword>
<dbReference type="EC" id="7.-.-.-" evidence="8"/>
<sequence>MQSILAQIKRGKLWQYAGGIFPAERKSLSNQQAITFAPIPKELVIPLNQHIGEVADVLVNVGDEVLKGQALTSHNNFRALPVHASSSGTIKAIEARPSCHASGLPELSIVIETDGKDAWRERNPTTDFTALDRHTIIDKIHLAGIAGKGGAGFPAHIKLSVKADIELLIINGIECEPYITSDDMLMREYADELIKGIEILEFVTQCKQTVIAIESNKPEAIAALSAFETDTRRVTSVPTKYPSGGEKQLIELLTGKQVPNKGYPIDMGILMHNVGTAFAIKRAVIDDEPLISRIVTITGEAFKEKGNAHVLLGTPIQSLLAQFELEPQPNDQTRLIIGGPMMGFTLPDAMAPVIKTTNCLLAPTVKELPPPGQEMACIRCGECADACPASLLPQQLYWYAKDNDHDKLNDYSLFDCIECGSCAYVCPSEIPLVQYYRIAKADIRKQETEKKKAEIARIRHEARQERLEREKAAREAKHKEAAAKRKAQLNAAKPDQPESTTAEPTKDKAQDAVAQALARAKAKRQAPNTNANIDVAAARAARKEQARLAKAAKAAQEQTDNSATTAQEQQTEAKPKATNPAVAAAIARAKAKKEAQQDENEAQTSEEMPAPSKNPAVAAAIARAKAKKEAQQAKKEEPQPQSAATEQDDTEAPAPQEKPAPSKNPAVAAAIARAKAKKEAQQAEKEESQPQSAASEQDDTEAPAPQEKPAPSKNPAVAAAIARAKAKKAAQQAEKEEPQPQSAATEQKDTEAPAPQEKPAPSKNPAVAAAIARAKAKKAQQKDSTES</sequence>
<feature type="binding site" evidence="8">
    <location>
        <position position="377"/>
    </location>
    <ligand>
        <name>[4Fe-4S] cluster</name>
        <dbReference type="ChEBI" id="CHEBI:49883"/>
        <label>1</label>
    </ligand>
</feature>
<dbReference type="NCBIfam" id="NF003454">
    <property type="entry name" value="PRK05035.1"/>
    <property type="match status" value="1"/>
</dbReference>
<feature type="binding site" evidence="8">
    <location>
        <position position="416"/>
    </location>
    <ligand>
        <name>[4Fe-4S] cluster</name>
        <dbReference type="ChEBI" id="CHEBI:49883"/>
        <label>2</label>
    </ligand>
</feature>
<comment type="similarity">
    <text evidence="8">Belongs to the 4Fe4S bacterial-type ferredoxin family. RnfC subfamily.</text>
</comment>
<dbReference type="Proteomes" id="UP001201273">
    <property type="component" value="Unassembled WGS sequence"/>
</dbReference>
<keyword evidence="7 8" id="KW-0411">Iron-sulfur</keyword>
<dbReference type="Pfam" id="PF12838">
    <property type="entry name" value="Fer4_7"/>
    <property type="match status" value="1"/>
</dbReference>
<feature type="binding site" evidence="8">
    <location>
        <position position="422"/>
    </location>
    <ligand>
        <name>[4Fe-4S] cluster</name>
        <dbReference type="ChEBI" id="CHEBI:49883"/>
        <label>2</label>
    </ligand>
</feature>
<comment type="subunit">
    <text evidence="8">The complex is composed of six subunits: RnfA, RnfB, RnfC, RnfD, RnfE and RnfG.</text>
</comment>
<comment type="caution">
    <text evidence="11">The sequence shown here is derived from an EMBL/GenBank/DDBJ whole genome shotgun (WGS) entry which is preliminary data.</text>
</comment>
<dbReference type="Pfam" id="PF01512">
    <property type="entry name" value="Complex1_51K"/>
    <property type="match status" value="1"/>
</dbReference>
<evidence type="ECO:0000256" key="3">
    <source>
        <dbReference type="ARBA" id="ARBA00022723"/>
    </source>
</evidence>
<comment type="cofactor">
    <cofactor evidence="8">
        <name>[4Fe-4S] cluster</name>
        <dbReference type="ChEBI" id="CHEBI:49883"/>
    </cofactor>
    <text evidence="8">Binds 2 [4Fe-4S] clusters per subunit.</text>
</comment>
<dbReference type="InterPro" id="IPR010208">
    <property type="entry name" value="Ion_transpt_RnfC/RsxC"/>
</dbReference>
<evidence type="ECO:0000259" key="10">
    <source>
        <dbReference type="PROSITE" id="PS51379"/>
    </source>
</evidence>
<dbReference type="PANTHER" id="PTHR43034">
    <property type="entry name" value="ION-TRANSLOCATING OXIDOREDUCTASE COMPLEX SUBUNIT C"/>
    <property type="match status" value="1"/>
</dbReference>
<feature type="compositionally biased region" description="Polar residues" evidence="9">
    <location>
        <begin position="559"/>
        <end position="572"/>
    </location>
</feature>
<comment type="subcellular location">
    <subcellularLocation>
        <location evidence="8">Cell inner membrane</location>
        <topology evidence="8">Peripheral membrane protein</topology>
    </subcellularLocation>
</comment>
<keyword evidence="5 8" id="KW-0249">Electron transport</keyword>
<keyword evidence="4 8" id="KW-0677">Repeat</keyword>
<dbReference type="Pfam" id="PF13375">
    <property type="entry name" value="RnfC_N"/>
    <property type="match status" value="1"/>
</dbReference>
<dbReference type="Gene3D" id="3.30.70.20">
    <property type="match status" value="1"/>
</dbReference>
<comment type="function">
    <text evidence="8">Part of a membrane-bound complex that couples electron transfer with translocation of ions across the membrane.</text>
</comment>
<feature type="binding site" evidence="8">
    <location>
        <position position="426"/>
    </location>
    <ligand>
        <name>[4Fe-4S] cluster</name>
        <dbReference type="ChEBI" id="CHEBI:49883"/>
        <label>1</label>
    </ligand>
</feature>
<evidence type="ECO:0000313" key="12">
    <source>
        <dbReference type="Proteomes" id="UP001201273"/>
    </source>
</evidence>
<evidence type="ECO:0000256" key="5">
    <source>
        <dbReference type="ARBA" id="ARBA00022982"/>
    </source>
</evidence>
<dbReference type="InterPro" id="IPR017900">
    <property type="entry name" value="4Fe4S_Fe_S_CS"/>
</dbReference>
<reference evidence="11 12" key="1">
    <citation type="journal article" date="2022" name="Environ. Microbiol. Rep.">
        <title>Eco-phylogenetic analyses reveal divergent evolution of vitamin B12 metabolism in the marine bacterial family 'Psychromonadaceae'.</title>
        <authorList>
            <person name="Jin X."/>
            <person name="Yang Y."/>
            <person name="Cao H."/>
            <person name="Gao B."/>
            <person name="Zhao Z."/>
        </authorList>
    </citation>
    <scope>NUCLEOTIDE SEQUENCE [LARGE SCALE GENOMIC DNA]</scope>
    <source>
        <strain evidence="11 12">MKS20</strain>
    </source>
</reference>
<keyword evidence="8" id="KW-1003">Cell membrane</keyword>
<keyword evidence="8" id="KW-0997">Cell inner membrane</keyword>
<dbReference type="PROSITE" id="PS00198">
    <property type="entry name" value="4FE4S_FER_1"/>
    <property type="match status" value="1"/>
</dbReference>
<dbReference type="SUPFAM" id="SSF142019">
    <property type="entry name" value="Nqo1 FMN-binding domain-like"/>
    <property type="match status" value="1"/>
</dbReference>
<keyword evidence="8" id="KW-1278">Translocase</keyword>
<accession>A0ABS8WHF5</accession>
<dbReference type="Gene3D" id="3.40.50.11540">
    <property type="entry name" value="NADH-ubiquinone oxidoreductase 51kDa subunit"/>
    <property type="match status" value="1"/>
</dbReference>
<dbReference type="HAMAP" id="MF_00461">
    <property type="entry name" value="RsxC_RnfC"/>
    <property type="match status" value="1"/>
</dbReference>
<keyword evidence="1 8" id="KW-0813">Transport</keyword>
<feature type="domain" description="4Fe-4S ferredoxin-type" evidence="10">
    <location>
        <begin position="368"/>
        <end position="397"/>
    </location>
</feature>
<feature type="binding site" evidence="8">
    <location>
        <position position="380"/>
    </location>
    <ligand>
        <name>[4Fe-4S] cluster</name>
        <dbReference type="ChEBI" id="CHEBI:49883"/>
        <label>1</label>
    </ligand>
</feature>
<evidence type="ECO:0000256" key="1">
    <source>
        <dbReference type="ARBA" id="ARBA00022448"/>
    </source>
</evidence>
<evidence type="ECO:0000256" key="7">
    <source>
        <dbReference type="ARBA" id="ARBA00023014"/>
    </source>
</evidence>
<dbReference type="PANTHER" id="PTHR43034:SF2">
    <property type="entry name" value="ION-TRANSLOCATING OXIDOREDUCTASE COMPLEX SUBUNIT C"/>
    <property type="match status" value="1"/>
</dbReference>
<dbReference type="NCBIfam" id="TIGR01945">
    <property type="entry name" value="rnfC"/>
    <property type="match status" value="1"/>
</dbReference>
<feature type="domain" description="4Fe-4S ferredoxin-type" evidence="10">
    <location>
        <begin position="404"/>
        <end position="436"/>
    </location>
</feature>
<feature type="binding site" evidence="8">
    <location>
        <position position="383"/>
    </location>
    <ligand>
        <name>[4Fe-4S] cluster</name>
        <dbReference type="ChEBI" id="CHEBI:49883"/>
        <label>1</label>
    </ligand>
</feature>
<dbReference type="SUPFAM" id="SSF46548">
    <property type="entry name" value="alpha-helical ferredoxin"/>
    <property type="match status" value="1"/>
</dbReference>
<feature type="region of interest" description="Disordered" evidence="9">
    <location>
        <begin position="547"/>
        <end position="787"/>
    </location>
</feature>
<keyword evidence="2 8" id="KW-0004">4Fe-4S</keyword>
<protein>
    <recommendedName>
        <fullName evidence="8">Ion-translocating oxidoreductase complex subunit C</fullName>
        <ecNumber evidence="8">7.-.-.-</ecNumber>
    </recommendedName>
    <alternativeName>
        <fullName evidence="8">Rnf electron transport complex subunit C</fullName>
    </alternativeName>
</protein>
<feature type="compositionally biased region" description="Basic and acidic residues" evidence="9">
    <location>
        <begin position="627"/>
        <end position="638"/>
    </location>
</feature>
<feature type="region of interest" description="Disordered" evidence="9">
    <location>
        <begin position="462"/>
        <end position="533"/>
    </location>
</feature>
<evidence type="ECO:0000313" key="11">
    <source>
        <dbReference type="EMBL" id="MCE2596810.1"/>
    </source>
</evidence>
<dbReference type="PROSITE" id="PS51379">
    <property type="entry name" value="4FE4S_FER_2"/>
    <property type="match status" value="2"/>
</dbReference>
<dbReference type="InterPro" id="IPR026902">
    <property type="entry name" value="RnfC_N"/>
</dbReference>
<proteinExistence type="inferred from homology"/>
<evidence type="ECO:0000256" key="4">
    <source>
        <dbReference type="ARBA" id="ARBA00022737"/>
    </source>
</evidence>
<keyword evidence="12" id="KW-1185">Reference proteome</keyword>
<evidence type="ECO:0000256" key="6">
    <source>
        <dbReference type="ARBA" id="ARBA00023004"/>
    </source>
</evidence>
<gene>
    <name evidence="11" type="primary">rsxC</name>
    <name evidence="8" type="synonym">rnfC</name>
    <name evidence="11" type="ORF">K6Y31_18695</name>
</gene>
<dbReference type="InterPro" id="IPR037225">
    <property type="entry name" value="Nuo51_FMN-bd_sf"/>
</dbReference>
<feature type="compositionally biased region" description="Basic and acidic residues" evidence="9">
    <location>
        <begin position="462"/>
        <end position="483"/>
    </location>
</feature>
<evidence type="ECO:0000256" key="8">
    <source>
        <dbReference type="HAMAP-Rule" id="MF_00461"/>
    </source>
</evidence>
<feature type="binding site" evidence="8">
    <location>
        <position position="387"/>
    </location>
    <ligand>
        <name>[4Fe-4S] cluster</name>
        <dbReference type="ChEBI" id="CHEBI:49883"/>
        <label>2</label>
    </ligand>
</feature>
<keyword evidence="3 8" id="KW-0479">Metal-binding</keyword>
<evidence type="ECO:0000256" key="2">
    <source>
        <dbReference type="ARBA" id="ARBA00022485"/>
    </source>
</evidence>
<feature type="compositionally biased region" description="Low complexity" evidence="9">
    <location>
        <begin position="613"/>
        <end position="623"/>
    </location>
</feature>
<dbReference type="EMBL" id="JAIMJA010000025">
    <property type="protein sequence ID" value="MCE2596810.1"/>
    <property type="molecule type" value="Genomic_DNA"/>
</dbReference>